<dbReference type="InterPro" id="IPR025444">
    <property type="entry name" value="Monooxy_af470"/>
</dbReference>
<dbReference type="Proteomes" id="UP001500839">
    <property type="component" value="Unassembled WGS sequence"/>
</dbReference>
<keyword evidence="2" id="KW-1185">Reference proteome</keyword>
<gene>
    <name evidence="1" type="ORF">GCM10023353_02890</name>
</gene>
<evidence type="ECO:0000313" key="2">
    <source>
        <dbReference type="Proteomes" id="UP001500839"/>
    </source>
</evidence>
<reference evidence="2" key="1">
    <citation type="journal article" date="2019" name="Int. J. Syst. Evol. Microbiol.">
        <title>The Global Catalogue of Microorganisms (GCM) 10K type strain sequencing project: providing services to taxonomists for standard genome sequencing and annotation.</title>
        <authorList>
            <consortium name="The Broad Institute Genomics Platform"/>
            <consortium name="The Broad Institute Genome Sequencing Center for Infectious Disease"/>
            <person name="Wu L."/>
            <person name="Ma J."/>
        </authorList>
    </citation>
    <scope>NUCLEOTIDE SEQUENCE [LARGE SCALE GENOMIC DNA]</scope>
    <source>
        <strain evidence="2">JCM 18542</strain>
    </source>
</reference>
<name>A0ABP9C4E0_9ACTN</name>
<protein>
    <submittedName>
        <fullName evidence="1">DUF4188 domain-containing protein</fullName>
    </submittedName>
</protein>
<organism evidence="1 2">
    <name type="scientific">Tomitella cavernea</name>
    <dbReference type="NCBI Taxonomy" id="1387982"/>
    <lineage>
        <taxon>Bacteria</taxon>
        <taxon>Bacillati</taxon>
        <taxon>Actinomycetota</taxon>
        <taxon>Actinomycetes</taxon>
        <taxon>Mycobacteriales</taxon>
        <taxon>Tomitella</taxon>
    </lineage>
</organism>
<dbReference type="EMBL" id="BAABKQ010000001">
    <property type="protein sequence ID" value="GAA4803938.1"/>
    <property type="molecule type" value="Genomic_DNA"/>
</dbReference>
<dbReference type="RefSeq" id="WP_200176027.1">
    <property type="nucleotide sequence ID" value="NZ_BAABKQ010000001.1"/>
</dbReference>
<dbReference type="Pfam" id="PF13826">
    <property type="entry name" value="Monooxy_af470-like"/>
    <property type="match status" value="1"/>
</dbReference>
<comment type="caution">
    <text evidence="1">The sequence shown here is derived from an EMBL/GenBank/DDBJ whole genome shotgun (WGS) entry which is preliminary data.</text>
</comment>
<sequence>MRSTRLTHDHDGTLVVFLIGMTITKPWRPDLWLPVFTAMPRMLRELEAQEHSGLLGYEYLAMRTGPAVLQYWDSQEALYAYASAPEGRHLSAWREFHRRTRKHPGAVGIWHETYVVDRAESVYNNTRAVGLSRATHVVPVTAARLTGAQRFRRHRRSTSAPQ</sequence>
<evidence type="ECO:0000313" key="1">
    <source>
        <dbReference type="EMBL" id="GAA4803938.1"/>
    </source>
</evidence>
<proteinExistence type="predicted"/>
<accession>A0ABP9C4E0</accession>